<evidence type="ECO:0000256" key="2">
    <source>
        <dbReference type="RuleBase" id="RU361163"/>
    </source>
</evidence>
<dbReference type="AlphaFoldDB" id="A0AAU9I257"/>
<keyword evidence="3" id="KW-0732">Signal</keyword>
<dbReference type="EMBL" id="HG992337">
    <property type="protein sequence ID" value="CAE6816643.1"/>
    <property type="molecule type" value="Genomic_DNA"/>
</dbReference>
<reference evidence="4 5" key="1">
    <citation type="submission" date="2021-02" db="EMBL/GenBank/DDBJ databases">
        <authorList>
            <person name="Pothier F. J."/>
        </authorList>
    </citation>
    <scope>NUCLEOTIDE SEQUENCE [LARGE SCALE GENOMIC DNA]</scope>
    <source>
        <strain evidence="4 5">1314c</strain>
    </source>
</reference>
<organism evidence="4 5">
    <name type="scientific">Xanthomonas arboricola</name>
    <dbReference type="NCBI Taxonomy" id="56448"/>
    <lineage>
        <taxon>Bacteria</taxon>
        <taxon>Pseudomonadati</taxon>
        <taxon>Pseudomonadota</taxon>
        <taxon>Gammaproteobacteria</taxon>
        <taxon>Lysobacterales</taxon>
        <taxon>Lysobacteraceae</taxon>
        <taxon>Xanthomonas</taxon>
    </lineage>
</organism>
<dbReference type="InterPro" id="IPR002594">
    <property type="entry name" value="GH12"/>
</dbReference>
<dbReference type="Pfam" id="PF01670">
    <property type="entry name" value="Glyco_hydro_12"/>
    <property type="match status" value="1"/>
</dbReference>
<proteinExistence type="inferred from homology"/>
<sequence>MQVHDGFRSLLSLRCGLSLPRAAALALALAAASASAYTGQTKIYGTQYAYNNNFNDKNNNIQATFGSGSTPSMTISYNLPSGTLYGYPAICRGWHYTMNPATDSYFPHQVSKIASLSGALAFTTKGSGQTGDFAYDLFFRKDTSKGNPQLEVMIWGANNSYPLGTLTTSNAITSGGVTYDLWEGNNDAAGYYVYTFIPHGTAGNSNALPAKGNVNVDVKAFLTRLQDLRAGDGRYSNALYLQVVEGGFEVTGGMGTVSLSGSIAAK</sequence>
<feature type="chain" id="PRO_5043289515" evidence="3">
    <location>
        <begin position="37"/>
        <end position="266"/>
    </location>
</feature>
<dbReference type="InterPro" id="IPR013320">
    <property type="entry name" value="ConA-like_dom_sf"/>
</dbReference>
<dbReference type="RefSeq" id="WP_425510540.1">
    <property type="nucleotide sequence ID" value="NZ_HG992337.1"/>
</dbReference>
<dbReference type="EMBL" id="HG992337">
    <property type="protein sequence ID" value="CAE6816614.1"/>
    <property type="molecule type" value="Genomic_DNA"/>
</dbReference>
<evidence type="ECO:0000313" key="4">
    <source>
        <dbReference type="EMBL" id="CAE6816643.1"/>
    </source>
</evidence>
<dbReference type="Proteomes" id="UP000835242">
    <property type="component" value="Chromosome"/>
</dbReference>
<evidence type="ECO:0000313" key="5">
    <source>
        <dbReference type="Proteomes" id="UP000835242"/>
    </source>
</evidence>
<evidence type="ECO:0000256" key="3">
    <source>
        <dbReference type="SAM" id="SignalP"/>
    </source>
</evidence>
<keyword evidence="2" id="KW-0119">Carbohydrate metabolism</keyword>
<protein>
    <submittedName>
        <fullName evidence="4">Endoglucanase S</fullName>
    </submittedName>
</protein>
<keyword evidence="2" id="KW-0326">Glycosidase</keyword>
<name>A0AAU9I257_9XANT</name>
<gene>
    <name evidence="4" type="primary">celS</name>
    <name evidence="4" type="ORF">XA1314C_32330</name>
</gene>
<dbReference type="Gene3D" id="2.60.120.180">
    <property type="match status" value="1"/>
</dbReference>
<comment type="similarity">
    <text evidence="1 2">Belongs to the glycosyl hydrolase 12 (cellulase H) family.</text>
</comment>
<evidence type="ECO:0000256" key="1">
    <source>
        <dbReference type="ARBA" id="ARBA00005519"/>
    </source>
</evidence>
<accession>A0AAU9I257</accession>
<keyword evidence="2" id="KW-0378">Hydrolase</keyword>
<dbReference type="PANTHER" id="PTHR34002:SF9">
    <property type="entry name" value="XYLOGLUCAN-SPECIFIC ENDO-BETA-1,4-GLUCANASE A"/>
    <property type="match status" value="1"/>
</dbReference>
<feature type="signal peptide" evidence="3">
    <location>
        <begin position="1"/>
        <end position="36"/>
    </location>
</feature>
<dbReference type="GO" id="GO:0000272">
    <property type="term" value="P:polysaccharide catabolic process"/>
    <property type="evidence" value="ECO:0007669"/>
    <property type="project" value="UniProtKB-KW"/>
</dbReference>
<keyword evidence="2" id="KW-0624">Polysaccharide degradation</keyword>
<dbReference type="PANTHER" id="PTHR34002">
    <property type="entry name" value="BLR1656 PROTEIN"/>
    <property type="match status" value="1"/>
</dbReference>
<dbReference type="InterPro" id="IPR013319">
    <property type="entry name" value="GH11/12"/>
</dbReference>
<dbReference type="GO" id="GO:0008810">
    <property type="term" value="F:cellulase activity"/>
    <property type="evidence" value="ECO:0007669"/>
    <property type="project" value="InterPro"/>
</dbReference>
<dbReference type="SUPFAM" id="SSF49899">
    <property type="entry name" value="Concanavalin A-like lectins/glucanases"/>
    <property type="match status" value="1"/>
</dbReference>